<dbReference type="Pfam" id="PF02325">
    <property type="entry name" value="CCB3_YggT"/>
    <property type="match status" value="1"/>
</dbReference>
<evidence type="ECO:0000313" key="2">
    <source>
        <dbReference type="EMBL" id="GAA3744413.1"/>
    </source>
</evidence>
<keyword evidence="1" id="KW-0472">Membrane</keyword>
<feature type="transmembrane region" description="Helical" evidence="1">
    <location>
        <begin position="58"/>
        <end position="76"/>
    </location>
</feature>
<sequence>MWGRFVLDLARSFARDWRPKGFWLVLAELVFTLTDPPIRLVRRFVPSIRIGGGGLDFSWSIVMLVVIVLMYAALLFS</sequence>
<protein>
    <submittedName>
        <fullName evidence="2">YggT family protein</fullName>
    </submittedName>
</protein>
<dbReference type="EMBL" id="BAABAE010000003">
    <property type="protein sequence ID" value="GAA3744413.1"/>
    <property type="molecule type" value="Genomic_DNA"/>
</dbReference>
<name>A0ABP7FR57_9MICO</name>
<dbReference type="Proteomes" id="UP001501004">
    <property type="component" value="Unassembled WGS sequence"/>
</dbReference>
<dbReference type="InterPro" id="IPR003425">
    <property type="entry name" value="CCB3/YggT"/>
</dbReference>
<evidence type="ECO:0000256" key="1">
    <source>
        <dbReference type="SAM" id="Phobius"/>
    </source>
</evidence>
<comment type="caution">
    <text evidence="2">The sequence shown here is derived from an EMBL/GenBank/DDBJ whole genome shotgun (WGS) entry which is preliminary data.</text>
</comment>
<keyword evidence="3" id="KW-1185">Reference proteome</keyword>
<organism evidence="2 3">
    <name type="scientific">Leifsonella bigeumensis</name>
    <dbReference type="NCBI Taxonomy" id="433643"/>
    <lineage>
        <taxon>Bacteria</taxon>
        <taxon>Bacillati</taxon>
        <taxon>Actinomycetota</taxon>
        <taxon>Actinomycetes</taxon>
        <taxon>Micrococcales</taxon>
        <taxon>Microbacteriaceae</taxon>
        <taxon>Leifsonella</taxon>
    </lineage>
</organism>
<accession>A0ABP7FR57</accession>
<evidence type="ECO:0000313" key="3">
    <source>
        <dbReference type="Proteomes" id="UP001501004"/>
    </source>
</evidence>
<feature type="transmembrane region" description="Helical" evidence="1">
    <location>
        <begin position="21"/>
        <end position="38"/>
    </location>
</feature>
<keyword evidence="1" id="KW-0812">Transmembrane</keyword>
<gene>
    <name evidence="2" type="ORF">GCM10022239_19890</name>
</gene>
<reference evidence="3" key="1">
    <citation type="journal article" date="2019" name="Int. J. Syst. Evol. Microbiol.">
        <title>The Global Catalogue of Microorganisms (GCM) 10K type strain sequencing project: providing services to taxonomists for standard genome sequencing and annotation.</title>
        <authorList>
            <consortium name="The Broad Institute Genomics Platform"/>
            <consortium name="The Broad Institute Genome Sequencing Center for Infectious Disease"/>
            <person name="Wu L."/>
            <person name="Ma J."/>
        </authorList>
    </citation>
    <scope>NUCLEOTIDE SEQUENCE [LARGE SCALE GENOMIC DNA]</scope>
    <source>
        <strain evidence="3">JCM 16949</strain>
    </source>
</reference>
<proteinExistence type="predicted"/>
<keyword evidence="1" id="KW-1133">Transmembrane helix</keyword>